<dbReference type="EMBL" id="JAIWYP010000002">
    <property type="protein sequence ID" value="KAH3861548.1"/>
    <property type="molecule type" value="Genomic_DNA"/>
</dbReference>
<comment type="caution">
    <text evidence="1">The sequence shown here is derived from an EMBL/GenBank/DDBJ whole genome shotgun (WGS) entry which is preliminary data.</text>
</comment>
<reference evidence="1" key="2">
    <citation type="submission" date="2020-11" db="EMBL/GenBank/DDBJ databases">
        <authorList>
            <person name="McCartney M.A."/>
            <person name="Auch B."/>
            <person name="Kono T."/>
            <person name="Mallez S."/>
            <person name="Becker A."/>
            <person name="Gohl D.M."/>
            <person name="Silverstein K.A.T."/>
            <person name="Koren S."/>
            <person name="Bechman K.B."/>
            <person name="Herman A."/>
            <person name="Abrahante J.E."/>
            <person name="Garbe J."/>
        </authorList>
    </citation>
    <scope>NUCLEOTIDE SEQUENCE</scope>
    <source>
        <strain evidence="1">Duluth1</strain>
        <tissue evidence="1">Whole animal</tissue>
    </source>
</reference>
<evidence type="ECO:0000313" key="2">
    <source>
        <dbReference type="Proteomes" id="UP000828390"/>
    </source>
</evidence>
<dbReference type="OrthoDB" id="10447706at2759"/>
<dbReference type="Proteomes" id="UP000828390">
    <property type="component" value="Unassembled WGS sequence"/>
</dbReference>
<protein>
    <submittedName>
        <fullName evidence="1">Uncharacterized protein</fullName>
    </submittedName>
</protein>
<gene>
    <name evidence="1" type="ORF">DPMN_024480</name>
</gene>
<evidence type="ECO:0000313" key="1">
    <source>
        <dbReference type="EMBL" id="KAH3861548.1"/>
    </source>
</evidence>
<dbReference type="AlphaFoldDB" id="A0A9D4LN08"/>
<organism evidence="1 2">
    <name type="scientific">Dreissena polymorpha</name>
    <name type="common">Zebra mussel</name>
    <name type="synonym">Mytilus polymorpha</name>
    <dbReference type="NCBI Taxonomy" id="45954"/>
    <lineage>
        <taxon>Eukaryota</taxon>
        <taxon>Metazoa</taxon>
        <taxon>Spiralia</taxon>
        <taxon>Lophotrochozoa</taxon>
        <taxon>Mollusca</taxon>
        <taxon>Bivalvia</taxon>
        <taxon>Autobranchia</taxon>
        <taxon>Heteroconchia</taxon>
        <taxon>Euheterodonta</taxon>
        <taxon>Imparidentia</taxon>
        <taxon>Neoheterodontei</taxon>
        <taxon>Myida</taxon>
        <taxon>Dreissenoidea</taxon>
        <taxon>Dreissenidae</taxon>
        <taxon>Dreissena</taxon>
    </lineage>
</organism>
<keyword evidence="2" id="KW-1185">Reference proteome</keyword>
<accession>A0A9D4LN08</accession>
<name>A0A9D4LN08_DREPO</name>
<proteinExistence type="predicted"/>
<reference evidence="1" key="1">
    <citation type="journal article" date="2019" name="bioRxiv">
        <title>The Genome of the Zebra Mussel, Dreissena polymorpha: A Resource for Invasive Species Research.</title>
        <authorList>
            <person name="McCartney M.A."/>
            <person name="Auch B."/>
            <person name="Kono T."/>
            <person name="Mallez S."/>
            <person name="Zhang Y."/>
            <person name="Obille A."/>
            <person name="Becker A."/>
            <person name="Abrahante J.E."/>
            <person name="Garbe J."/>
            <person name="Badalamenti J.P."/>
            <person name="Herman A."/>
            <person name="Mangelson H."/>
            <person name="Liachko I."/>
            <person name="Sullivan S."/>
            <person name="Sone E.D."/>
            <person name="Koren S."/>
            <person name="Silverstein K.A.T."/>
            <person name="Beckman K.B."/>
            <person name="Gohl D.M."/>
        </authorList>
    </citation>
    <scope>NUCLEOTIDE SEQUENCE</scope>
    <source>
        <strain evidence="1">Duluth1</strain>
        <tissue evidence="1">Whole animal</tissue>
    </source>
</reference>
<sequence>MYWKHLSHNRSQVNSDFHIMTKKIIFLVIQFAVTTVFADDQECNELGDCDCGDVCHDGKCVAGCHVYDVFVAAGTQRTVYGRRCQCDSDTDPHGRAVKCAEGVAFEGNPIHHMMYTPNPRCYHSDDAPTA</sequence>